<evidence type="ECO:0000313" key="3">
    <source>
        <dbReference type="Proteomes" id="UP000265520"/>
    </source>
</evidence>
<feature type="compositionally biased region" description="Low complexity" evidence="1">
    <location>
        <begin position="34"/>
        <end position="43"/>
    </location>
</feature>
<keyword evidence="3" id="KW-1185">Reference proteome</keyword>
<feature type="non-terminal residue" evidence="2">
    <location>
        <position position="1"/>
    </location>
</feature>
<sequence length="73" mass="8462">GRDHKNYDRSGNHNYAVHKKEEDSYAQAVKGKYNNNNNNNNNNSRSRDQGARRVYYKADKDDVKNLQNAYVGV</sequence>
<proteinExistence type="predicted"/>
<comment type="caution">
    <text evidence="2">The sequence shown here is derived from an EMBL/GenBank/DDBJ whole genome shotgun (WGS) entry which is preliminary data.</text>
</comment>
<accession>A0A392V172</accession>
<feature type="compositionally biased region" description="Basic and acidic residues" evidence="1">
    <location>
        <begin position="1"/>
        <end position="11"/>
    </location>
</feature>
<protein>
    <submittedName>
        <fullName evidence="2">Uncharacterized protein</fullName>
    </submittedName>
</protein>
<name>A0A392V172_9FABA</name>
<feature type="region of interest" description="Disordered" evidence="1">
    <location>
        <begin position="1"/>
        <end position="51"/>
    </location>
</feature>
<evidence type="ECO:0000313" key="2">
    <source>
        <dbReference type="EMBL" id="MCI82038.1"/>
    </source>
</evidence>
<dbReference type="AlphaFoldDB" id="A0A392V172"/>
<feature type="non-terminal residue" evidence="2">
    <location>
        <position position="73"/>
    </location>
</feature>
<evidence type="ECO:0000256" key="1">
    <source>
        <dbReference type="SAM" id="MobiDB-lite"/>
    </source>
</evidence>
<reference evidence="2 3" key="1">
    <citation type="journal article" date="2018" name="Front. Plant Sci.">
        <title>Red Clover (Trifolium pratense) and Zigzag Clover (T. medium) - A Picture of Genomic Similarities and Differences.</title>
        <authorList>
            <person name="Dluhosova J."/>
            <person name="Istvanek J."/>
            <person name="Nedelnik J."/>
            <person name="Repkova J."/>
        </authorList>
    </citation>
    <scope>NUCLEOTIDE SEQUENCE [LARGE SCALE GENOMIC DNA]</scope>
    <source>
        <strain evidence="3">cv. 10/8</strain>
        <tissue evidence="2">Leaf</tissue>
    </source>
</reference>
<organism evidence="2 3">
    <name type="scientific">Trifolium medium</name>
    <dbReference type="NCBI Taxonomy" id="97028"/>
    <lineage>
        <taxon>Eukaryota</taxon>
        <taxon>Viridiplantae</taxon>
        <taxon>Streptophyta</taxon>
        <taxon>Embryophyta</taxon>
        <taxon>Tracheophyta</taxon>
        <taxon>Spermatophyta</taxon>
        <taxon>Magnoliopsida</taxon>
        <taxon>eudicotyledons</taxon>
        <taxon>Gunneridae</taxon>
        <taxon>Pentapetalae</taxon>
        <taxon>rosids</taxon>
        <taxon>fabids</taxon>
        <taxon>Fabales</taxon>
        <taxon>Fabaceae</taxon>
        <taxon>Papilionoideae</taxon>
        <taxon>50 kb inversion clade</taxon>
        <taxon>NPAAA clade</taxon>
        <taxon>Hologalegina</taxon>
        <taxon>IRL clade</taxon>
        <taxon>Trifolieae</taxon>
        <taxon>Trifolium</taxon>
    </lineage>
</organism>
<dbReference type="EMBL" id="LXQA011033389">
    <property type="protein sequence ID" value="MCI82038.1"/>
    <property type="molecule type" value="Genomic_DNA"/>
</dbReference>
<dbReference type="Proteomes" id="UP000265520">
    <property type="component" value="Unassembled WGS sequence"/>
</dbReference>